<protein>
    <submittedName>
        <fullName evidence="2">Uncharacterized protein</fullName>
    </submittedName>
</protein>
<dbReference type="Proteomes" id="UP000750711">
    <property type="component" value="Unassembled WGS sequence"/>
</dbReference>
<evidence type="ECO:0000313" key="3">
    <source>
        <dbReference type="Proteomes" id="UP000750711"/>
    </source>
</evidence>
<name>A0A9P8L7E2_9PEZI</name>
<accession>A0A9P8L7E2</accession>
<sequence>MSRSNSDSGYSYPDDRRSSLFAMGREHSAYSQGLVLYEGGGRRNERHGSDRGLTHYDRPYAGGDYRRERDYNRLDGPPYEMDRRRASENYERALSSTQHGYEVGDYRGVSYNGGNPAYGCDERFSGRVATAGNHYLYENAYPPGTRVVNFEIEGRNHRASLSFTATPRTHHGYQVHGFTGAPAGAGPYATERVTRRHMCQ</sequence>
<gene>
    <name evidence="2" type="ORF">GP486_006451</name>
</gene>
<organism evidence="2 3">
    <name type="scientific">Trichoglossum hirsutum</name>
    <dbReference type="NCBI Taxonomy" id="265104"/>
    <lineage>
        <taxon>Eukaryota</taxon>
        <taxon>Fungi</taxon>
        <taxon>Dikarya</taxon>
        <taxon>Ascomycota</taxon>
        <taxon>Pezizomycotina</taxon>
        <taxon>Geoglossomycetes</taxon>
        <taxon>Geoglossales</taxon>
        <taxon>Geoglossaceae</taxon>
        <taxon>Trichoglossum</taxon>
    </lineage>
</organism>
<evidence type="ECO:0000313" key="2">
    <source>
        <dbReference type="EMBL" id="KAH0553478.1"/>
    </source>
</evidence>
<keyword evidence="3" id="KW-1185">Reference proteome</keyword>
<dbReference type="AlphaFoldDB" id="A0A9P8L7E2"/>
<dbReference type="EMBL" id="JAGHQM010001455">
    <property type="protein sequence ID" value="KAH0553478.1"/>
    <property type="molecule type" value="Genomic_DNA"/>
</dbReference>
<proteinExistence type="predicted"/>
<evidence type="ECO:0000256" key="1">
    <source>
        <dbReference type="SAM" id="MobiDB-lite"/>
    </source>
</evidence>
<feature type="region of interest" description="Disordered" evidence="1">
    <location>
        <begin position="41"/>
        <end position="61"/>
    </location>
</feature>
<comment type="caution">
    <text evidence="2">The sequence shown here is derived from an EMBL/GenBank/DDBJ whole genome shotgun (WGS) entry which is preliminary data.</text>
</comment>
<reference evidence="2" key="1">
    <citation type="submission" date="2021-03" db="EMBL/GenBank/DDBJ databases">
        <title>Comparative genomics and phylogenomic investigation of the class Geoglossomycetes provide insights into ecological specialization and systematics.</title>
        <authorList>
            <person name="Melie T."/>
            <person name="Pirro S."/>
            <person name="Miller A.N."/>
            <person name="Quandt A."/>
        </authorList>
    </citation>
    <scope>NUCLEOTIDE SEQUENCE</scope>
    <source>
        <strain evidence="2">CAQ_001_2017</strain>
    </source>
</reference>